<dbReference type="Gene3D" id="1.10.10.10">
    <property type="entry name" value="Winged helix-like DNA-binding domain superfamily/Winged helix DNA-binding domain"/>
    <property type="match status" value="1"/>
</dbReference>
<sequence>MSLRVMNWVWENSPAKGTELLMLLAIADNAADDGTNAFPSVSTLARKTRLDQRTVQRVVRKLAAQGFLVVEERGGREANRYTVLMDAELSTPPAHCHPRQSATGGTGAAPGVAQLRHPTPGTAVPPEPPGTVLEPSTGAREAASDVEEGESTQDIEAVLNGLGPAWRLTPKQRQRLAPKVVEALEAGWSTRRLAEHLGANPDGVKSPAAVLSARLDDLPPVMARRPERTPWCGQCDEEFRQVERADGRWVRCPTCHPHNAKPDSGRSKPPSTRRPESSTPTDHETGRSTTSVPHSA</sequence>
<evidence type="ECO:0000313" key="3">
    <source>
        <dbReference type="Proteomes" id="UP001597018"/>
    </source>
</evidence>
<protein>
    <submittedName>
        <fullName evidence="2">Helix-turn-helix domain-containing protein</fullName>
    </submittedName>
</protein>
<dbReference type="InterPro" id="IPR036390">
    <property type="entry name" value="WH_DNA-bd_sf"/>
</dbReference>
<name>A0ABW3FQK4_9PSEU</name>
<feature type="region of interest" description="Disordered" evidence="1">
    <location>
        <begin position="251"/>
        <end position="296"/>
    </location>
</feature>
<proteinExistence type="predicted"/>
<evidence type="ECO:0000256" key="1">
    <source>
        <dbReference type="SAM" id="MobiDB-lite"/>
    </source>
</evidence>
<evidence type="ECO:0000313" key="2">
    <source>
        <dbReference type="EMBL" id="MFD0919076.1"/>
    </source>
</evidence>
<reference evidence="3" key="1">
    <citation type="journal article" date="2019" name="Int. J. Syst. Evol. Microbiol.">
        <title>The Global Catalogue of Microorganisms (GCM) 10K type strain sequencing project: providing services to taxonomists for standard genome sequencing and annotation.</title>
        <authorList>
            <consortium name="The Broad Institute Genomics Platform"/>
            <consortium name="The Broad Institute Genome Sequencing Center for Infectious Disease"/>
            <person name="Wu L."/>
            <person name="Ma J."/>
        </authorList>
    </citation>
    <scope>NUCLEOTIDE SEQUENCE [LARGE SCALE GENOMIC DNA]</scope>
    <source>
        <strain evidence="3">CCUG 56401</strain>
    </source>
</reference>
<feature type="compositionally biased region" description="Low complexity" evidence="1">
    <location>
        <begin position="109"/>
        <end position="122"/>
    </location>
</feature>
<keyword evidence="3" id="KW-1185">Reference proteome</keyword>
<organism evidence="2 3">
    <name type="scientific">Saccharopolyspora rosea</name>
    <dbReference type="NCBI Taxonomy" id="524884"/>
    <lineage>
        <taxon>Bacteria</taxon>
        <taxon>Bacillati</taxon>
        <taxon>Actinomycetota</taxon>
        <taxon>Actinomycetes</taxon>
        <taxon>Pseudonocardiales</taxon>
        <taxon>Pseudonocardiaceae</taxon>
        <taxon>Saccharopolyspora</taxon>
    </lineage>
</organism>
<dbReference type="Pfam" id="PF13730">
    <property type="entry name" value="HTH_36"/>
    <property type="match status" value="1"/>
</dbReference>
<dbReference type="SUPFAM" id="SSF46785">
    <property type="entry name" value="Winged helix' DNA-binding domain"/>
    <property type="match status" value="1"/>
</dbReference>
<dbReference type="InterPro" id="IPR036388">
    <property type="entry name" value="WH-like_DNA-bd_sf"/>
</dbReference>
<dbReference type="EMBL" id="JBHTIW010000002">
    <property type="protein sequence ID" value="MFD0919076.1"/>
    <property type="molecule type" value="Genomic_DNA"/>
</dbReference>
<feature type="compositionally biased region" description="Basic and acidic residues" evidence="1">
    <location>
        <begin position="273"/>
        <end position="286"/>
    </location>
</feature>
<feature type="region of interest" description="Disordered" evidence="1">
    <location>
        <begin position="92"/>
        <end position="152"/>
    </location>
</feature>
<dbReference type="Proteomes" id="UP001597018">
    <property type="component" value="Unassembled WGS sequence"/>
</dbReference>
<gene>
    <name evidence="2" type="ORF">ACFQ16_04895</name>
</gene>
<comment type="caution">
    <text evidence="2">The sequence shown here is derived from an EMBL/GenBank/DDBJ whole genome shotgun (WGS) entry which is preliminary data.</text>
</comment>
<dbReference type="RefSeq" id="WP_345601369.1">
    <property type="nucleotide sequence ID" value="NZ_BAABLT010000033.1"/>
</dbReference>
<accession>A0ABW3FQK4</accession>
<feature type="compositionally biased region" description="Polar residues" evidence="1">
    <location>
        <begin position="287"/>
        <end position="296"/>
    </location>
</feature>